<dbReference type="EMBL" id="FRBL01000010">
    <property type="protein sequence ID" value="SHM73800.1"/>
    <property type="molecule type" value="Genomic_DNA"/>
</dbReference>
<keyword evidence="1" id="KW-1133">Transmembrane helix</keyword>
<dbReference type="AlphaFoldDB" id="A0A1M7L8F3"/>
<dbReference type="Proteomes" id="UP000184420">
    <property type="component" value="Unassembled WGS sequence"/>
</dbReference>
<evidence type="ECO:0000313" key="3">
    <source>
        <dbReference type="Proteomes" id="UP000184420"/>
    </source>
</evidence>
<protein>
    <submittedName>
        <fullName evidence="2">Uncharacterized protein</fullName>
    </submittedName>
</protein>
<reference evidence="2 3" key="1">
    <citation type="submission" date="2016-11" db="EMBL/GenBank/DDBJ databases">
        <authorList>
            <person name="Jaros S."/>
            <person name="Januszkiewicz K."/>
            <person name="Wedrychowicz H."/>
        </authorList>
    </citation>
    <scope>NUCLEOTIDE SEQUENCE [LARGE SCALE GENOMIC DNA]</scope>
    <source>
        <strain evidence="2 3">DSM 27406</strain>
    </source>
</reference>
<evidence type="ECO:0000313" key="2">
    <source>
        <dbReference type="EMBL" id="SHM73800.1"/>
    </source>
</evidence>
<accession>A0A1M7L8F3</accession>
<gene>
    <name evidence="2" type="ORF">SAMN05444266_110172</name>
</gene>
<feature type="transmembrane region" description="Helical" evidence="1">
    <location>
        <begin position="94"/>
        <end position="127"/>
    </location>
</feature>
<feature type="transmembrane region" description="Helical" evidence="1">
    <location>
        <begin position="60"/>
        <end position="82"/>
    </location>
</feature>
<keyword evidence="3" id="KW-1185">Reference proteome</keyword>
<keyword evidence="1" id="KW-0472">Membrane</keyword>
<dbReference type="RefSeq" id="WP_073086369.1">
    <property type="nucleotide sequence ID" value="NZ_FRBL01000010.1"/>
</dbReference>
<evidence type="ECO:0000256" key="1">
    <source>
        <dbReference type="SAM" id="Phobius"/>
    </source>
</evidence>
<feature type="transmembrane region" description="Helical" evidence="1">
    <location>
        <begin position="27"/>
        <end position="48"/>
    </location>
</feature>
<organism evidence="2 3">
    <name type="scientific">Chitinophaga jiangningensis</name>
    <dbReference type="NCBI Taxonomy" id="1419482"/>
    <lineage>
        <taxon>Bacteria</taxon>
        <taxon>Pseudomonadati</taxon>
        <taxon>Bacteroidota</taxon>
        <taxon>Chitinophagia</taxon>
        <taxon>Chitinophagales</taxon>
        <taxon>Chitinophagaceae</taxon>
        <taxon>Chitinophaga</taxon>
    </lineage>
</organism>
<name>A0A1M7L8F3_9BACT</name>
<keyword evidence="1" id="KW-0812">Transmembrane</keyword>
<proteinExistence type="predicted"/>
<sequence length="148" mass="16668">MEQETIFEDIPVSPLRRHEVLPLMAKIYAWASLALAIILIIGGMKMMLRNSGSIFTDVPLYLTVMVASITLVPATILLGMSVPVLLEMKYAVRIVLVIAVLYSVSAVVSFLFGMPPVAQLVFIAVYCPYWMKMRNLRYEWENEAVGRK</sequence>